<accession>A0A843YV49</accession>
<organism evidence="4 5">
    <name type="scientific">Leuconostoc mesenteroides</name>
    <dbReference type="NCBI Taxonomy" id="1245"/>
    <lineage>
        <taxon>Bacteria</taxon>
        <taxon>Bacillati</taxon>
        <taxon>Bacillota</taxon>
        <taxon>Bacilli</taxon>
        <taxon>Lactobacillales</taxon>
        <taxon>Lactobacillaceae</taxon>
        <taxon>Leuconostoc</taxon>
    </lineage>
</organism>
<comment type="caution">
    <text evidence="4">The sequence shown here is derived from an EMBL/GenBank/DDBJ whole genome shotgun (WGS) entry which is preliminary data.</text>
</comment>
<proteinExistence type="predicted"/>
<dbReference type="Pfam" id="PF26337">
    <property type="entry name" value="Gtf3_C"/>
    <property type="match status" value="1"/>
</dbReference>
<dbReference type="Proteomes" id="UP000469952">
    <property type="component" value="Unassembled WGS sequence"/>
</dbReference>
<evidence type="ECO:0000313" key="4">
    <source>
        <dbReference type="EMBL" id="MQR26342.1"/>
    </source>
</evidence>
<dbReference type="RefSeq" id="WP_134086907.1">
    <property type="nucleotide sequence ID" value="NZ_CP133477.1"/>
</dbReference>
<evidence type="ECO:0000259" key="2">
    <source>
        <dbReference type="Pfam" id="PF26334"/>
    </source>
</evidence>
<keyword evidence="1 4" id="KW-0808">Transferase</keyword>
<name>A0A843YV49_LEUME</name>
<dbReference type="Gene3D" id="3.40.50.2000">
    <property type="entry name" value="Glycogen Phosphorylase B"/>
    <property type="match status" value="2"/>
</dbReference>
<dbReference type="EMBL" id="WIPA01000004">
    <property type="protein sequence ID" value="MQR26342.1"/>
    <property type="molecule type" value="Genomic_DNA"/>
</dbReference>
<feature type="domain" description="Glucosyltransferase 3-like C-terminal" evidence="3">
    <location>
        <begin position="405"/>
        <end position="561"/>
    </location>
</feature>
<protein>
    <submittedName>
        <fullName evidence="4">Glycosyl transferase</fullName>
    </submittedName>
</protein>
<dbReference type="InterPro" id="IPR058591">
    <property type="entry name" value="Gtf3_N"/>
</dbReference>
<dbReference type="Pfam" id="PF26334">
    <property type="entry name" value="Gtf3_N"/>
    <property type="match status" value="1"/>
</dbReference>
<dbReference type="GO" id="GO:0016740">
    <property type="term" value="F:transferase activity"/>
    <property type="evidence" value="ECO:0007669"/>
    <property type="project" value="UniProtKB-KW"/>
</dbReference>
<dbReference type="InterPro" id="IPR058592">
    <property type="entry name" value="Gtf3_C"/>
</dbReference>
<feature type="domain" description="Glucosyltransferase 3-like N-terminal" evidence="2">
    <location>
        <begin position="238"/>
        <end position="363"/>
    </location>
</feature>
<gene>
    <name evidence="4" type="ORF">GFV13_03425</name>
</gene>
<evidence type="ECO:0000259" key="3">
    <source>
        <dbReference type="Pfam" id="PF26337"/>
    </source>
</evidence>
<reference evidence="4 5" key="1">
    <citation type="submission" date="2019-10" db="EMBL/GenBank/DDBJ databases">
        <title>WGS of Leuconostoc mesenteroides.</title>
        <authorList>
            <person name="Melo Bolivar J."/>
            <person name="Marino-Ramirez L."/>
            <person name="Villamil Diaz L.M."/>
        </authorList>
    </citation>
    <scope>NUCLEOTIDE SEQUENCE [LARGE SCALE GENOMIC DNA]</scope>
    <source>
        <strain evidence="4 5">M11</strain>
    </source>
</reference>
<evidence type="ECO:0000256" key="1">
    <source>
        <dbReference type="ARBA" id="ARBA00022679"/>
    </source>
</evidence>
<dbReference type="AlphaFoldDB" id="A0A843YV49"/>
<evidence type="ECO:0000313" key="5">
    <source>
        <dbReference type="Proteomes" id="UP000469952"/>
    </source>
</evidence>
<sequence>MKIVIAKEINKELENWQKFQTEQILFITWTSEIEYSTRLNEVNLYDFIRNCDEHLELTNLPFTKYQILNYSSVSEKHQFEFKNFNDQIVNKIFLSGNDKHVQTVYNYDDNQKIISVDHPFNNDVGQQIIYDDQGDPMTSRFVGPNKKIEIYWQRIDNKLTETGMMLTEYGESTFYNSYWDWQFEEFYKIIAQKQNITEIISYELPALNSHIKSRRVEKGSFEYNNTLAFYKSAKDRKKWIIRFDDKNHWKPRNDAALFASLVGYHQISFDKEPYIDEVYWIIEQLERHCKYVSAGDLVIWQYPMCSAKLENAMLSWFHDKGVFIVSFIHDLTLIRYDVSKLSGYDSEGDKHVLTRFDANIVPQKFSGALNKIASVSLKNVISPEPYDFRINHTGNVEPASYDLQVVYAGSLSKFPDINNIDFDLTVFGEKNFSNINITNDNLHDGGFIPAEDLAQKLGKGFGLIWDEDADNVYRQNYTKWNWPYKFSLYMASGLPVIAWKHSAIAEIIESYQLGVIVESLSEISNVISGITPEEFHIMAEHAATFGNKLIHGESTKKAVKKLELMLSIM</sequence>